<accession>A0A972NQP8</accession>
<dbReference type="Pfam" id="PF18556">
    <property type="entry name" value="TetR_C_35"/>
    <property type="match status" value="1"/>
</dbReference>
<evidence type="ECO:0000313" key="6">
    <source>
        <dbReference type="Proteomes" id="UP000655523"/>
    </source>
</evidence>
<dbReference type="PANTHER" id="PTHR33164">
    <property type="entry name" value="TRANSCRIPTIONAL REGULATOR, MARR FAMILY"/>
    <property type="match status" value="1"/>
</dbReference>
<evidence type="ECO:0000256" key="2">
    <source>
        <dbReference type="ARBA" id="ARBA00023125"/>
    </source>
</evidence>
<gene>
    <name evidence="5" type="ORF">GNZ13_19225</name>
</gene>
<dbReference type="InterPro" id="IPR040611">
    <property type="entry name" value="AlkX_C"/>
</dbReference>
<dbReference type="GO" id="GO:0003700">
    <property type="term" value="F:DNA-binding transcription factor activity"/>
    <property type="evidence" value="ECO:0007669"/>
    <property type="project" value="InterPro"/>
</dbReference>
<dbReference type="InterPro" id="IPR000835">
    <property type="entry name" value="HTH_MarR-typ"/>
</dbReference>
<dbReference type="PRINTS" id="PR00598">
    <property type="entry name" value="HTHMARR"/>
</dbReference>
<name>A0A972NQP8_9BURK</name>
<dbReference type="PROSITE" id="PS01117">
    <property type="entry name" value="HTH_MARR_1"/>
    <property type="match status" value="1"/>
</dbReference>
<dbReference type="InterPro" id="IPR039422">
    <property type="entry name" value="MarR/SlyA-like"/>
</dbReference>
<dbReference type="SUPFAM" id="SSF46785">
    <property type="entry name" value="Winged helix' DNA-binding domain"/>
    <property type="match status" value="1"/>
</dbReference>
<dbReference type="RefSeq" id="WP_172167205.1">
    <property type="nucleotide sequence ID" value="NZ_WOEZ01000098.1"/>
</dbReference>
<dbReference type="GO" id="GO:0006950">
    <property type="term" value="P:response to stress"/>
    <property type="evidence" value="ECO:0007669"/>
    <property type="project" value="TreeGrafter"/>
</dbReference>
<evidence type="ECO:0000256" key="1">
    <source>
        <dbReference type="ARBA" id="ARBA00023015"/>
    </source>
</evidence>
<dbReference type="InterPro" id="IPR036390">
    <property type="entry name" value="WH_DNA-bd_sf"/>
</dbReference>
<feature type="domain" description="HTH marR-type" evidence="4">
    <location>
        <begin position="32"/>
        <end position="166"/>
    </location>
</feature>
<proteinExistence type="predicted"/>
<dbReference type="AlphaFoldDB" id="A0A972NQP8"/>
<keyword evidence="6" id="KW-1185">Reference proteome</keyword>
<dbReference type="Proteomes" id="UP000655523">
    <property type="component" value="Unassembled WGS sequence"/>
</dbReference>
<dbReference type="PANTHER" id="PTHR33164:SF43">
    <property type="entry name" value="HTH-TYPE TRANSCRIPTIONAL REPRESSOR YETL"/>
    <property type="match status" value="1"/>
</dbReference>
<reference evidence="5 6" key="1">
    <citation type="submission" date="2019-11" db="EMBL/GenBank/DDBJ databases">
        <title>Metabolism of dissolved organic matter in forest soils.</title>
        <authorList>
            <person name="Cyle K.T."/>
            <person name="Wilhelm R.C."/>
            <person name="Martinez C.E."/>
        </authorList>
    </citation>
    <scope>NUCLEOTIDE SEQUENCE [LARGE SCALE GENOMIC DNA]</scope>
    <source>
        <strain evidence="5 6">5N</strain>
    </source>
</reference>
<dbReference type="InterPro" id="IPR036388">
    <property type="entry name" value="WH-like_DNA-bd_sf"/>
</dbReference>
<protein>
    <submittedName>
        <fullName evidence="5">MarR family transcriptional regulator</fullName>
    </submittedName>
</protein>
<dbReference type="PROSITE" id="PS50995">
    <property type="entry name" value="HTH_MARR_2"/>
    <property type="match status" value="1"/>
</dbReference>
<organism evidence="5 6">
    <name type="scientific">Paraburkholderia elongata</name>
    <dbReference type="NCBI Taxonomy" id="2675747"/>
    <lineage>
        <taxon>Bacteria</taxon>
        <taxon>Pseudomonadati</taxon>
        <taxon>Pseudomonadota</taxon>
        <taxon>Betaproteobacteria</taxon>
        <taxon>Burkholderiales</taxon>
        <taxon>Burkholderiaceae</taxon>
        <taxon>Paraburkholderia</taxon>
    </lineage>
</organism>
<keyword evidence="1" id="KW-0805">Transcription regulation</keyword>
<dbReference type="SMART" id="SM00347">
    <property type="entry name" value="HTH_MARR"/>
    <property type="match status" value="1"/>
</dbReference>
<evidence type="ECO:0000313" key="5">
    <source>
        <dbReference type="EMBL" id="NPT56659.1"/>
    </source>
</evidence>
<dbReference type="InterPro" id="IPR023187">
    <property type="entry name" value="Tscrpt_reg_MarR-type_CS"/>
</dbReference>
<evidence type="ECO:0000259" key="4">
    <source>
        <dbReference type="PROSITE" id="PS50995"/>
    </source>
</evidence>
<evidence type="ECO:0000256" key="3">
    <source>
        <dbReference type="ARBA" id="ARBA00023163"/>
    </source>
</evidence>
<dbReference type="EMBL" id="WOEZ01000098">
    <property type="protein sequence ID" value="NPT56659.1"/>
    <property type="molecule type" value="Genomic_DNA"/>
</dbReference>
<dbReference type="GO" id="GO:0003677">
    <property type="term" value="F:DNA binding"/>
    <property type="evidence" value="ECO:0007669"/>
    <property type="project" value="UniProtKB-KW"/>
</dbReference>
<comment type="caution">
    <text evidence="5">The sequence shown here is derived from an EMBL/GenBank/DDBJ whole genome shotgun (WGS) entry which is preliminary data.</text>
</comment>
<keyword evidence="3" id="KW-0804">Transcription</keyword>
<keyword evidence="2" id="KW-0238">DNA-binding</keyword>
<sequence>MDKTNSADEMIFPPPYLRDAYLRRFPAAAVERLETVFALKATTQQVTNVMNVWLEGTAGSPARFQVLALLWGAGDRLVPHQEIIATLQVTRAAVSAMMFALEQDELVRSVGDQEDRRRLLATLTPKGKEVIERAIESNEKRLKKVLSGLSREELKLFQNLLMRIKNSYASFAQENVLP</sequence>
<dbReference type="Gene3D" id="1.10.10.10">
    <property type="entry name" value="Winged helix-like DNA-binding domain superfamily/Winged helix DNA-binding domain"/>
    <property type="match status" value="1"/>
</dbReference>